<dbReference type="InterPro" id="IPR011005">
    <property type="entry name" value="Dihydropteroate_synth-like_sf"/>
</dbReference>
<comment type="caution">
    <text evidence="1">The sequence shown here is derived from an EMBL/GenBank/DDBJ whole genome shotgun (WGS) entry which is preliminary data.</text>
</comment>
<dbReference type="Gene3D" id="3.20.20.20">
    <property type="entry name" value="Dihydropteroate synthase-like"/>
    <property type="match status" value="1"/>
</dbReference>
<gene>
    <name evidence="1" type="ORF">S03H2_29394</name>
</gene>
<name>X1GUY4_9ZZZZ</name>
<protein>
    <submittedName>
        <fullName evidence="1">Uncharacterized protein</fullName>
    </submittedName>
</protein>
<accession>X1GUY4</accession>
<sequence length="100" mass="11235">MKGPIEWTEAVLKLGEVSYPGTIETIEFVRSNGTKVTLGGQSVPPFYNFLGLEKRNPHPPVVTYDVFDMGADMMLPKPIKVEYKGYLDNPVEWAKFAVDK</sequence>
<evidence type="ECO:0000313" key="1">
    <source>
        <dbReference type="EMBL" id="GAH61736.1"/>
    </source>
</evidence>
<reference evidence="1" key="1">
    <citation type="journal article" date="2014" name="Front. Microbiol.">
        <title>High frequency of phylogenetically diverse reductive dehalogenase-homologous genes in deep subseafloor sedimentary metagenomes.</title>
        <authorList>
            <person name="Kawai M."/>
            <person name="Futagami T."/>
            <person name="Toyoda A."/>
            <person name="Takaki Y."/>
            <person name="Nishi S."/>
            <person name="Hori S."/>
            <person name="Arai W."/>
            <person name="Tsubouchi T."/>
            <person name="Morono Y."/>
            <person name="Uchiyama I."/>
            <person name="Ito T."/>
            <person name="Fujiyama A."/>
            <person name="Inagaki F."/>
            <person name="Takami H."/>
        </authorList>
    </citation>
    <scope>NUCLEOTIDE SEQUENCE</scope>
    <source>
        <strain evidence="1">Expedition CK06-06</strain>
    </source>
</reference>
<dbReference type="AlphaFoldDB" id="X1GUY4"/>
<dbReference type="EMBL" id="BARU01017741">
    <property type="protein sequence ID" value="GAH61736.1"/>
    <property type="molecule type" value="Genomic_DNA"/>
</dbReference>
<organism evidence="1">
    <name type="scientific">marine sediment metagenome</name>
    <dbReference type="NCBI Taxonomy" id="412755"/>
    <lineage>
        <taxon>unclassified sequences</taxon>
        <taxon>metagenomes</taxon>
        <taxon>ecological metagenomes</taxon>
    </lineage>
</organism>
<proteinExistence type="predicted"/>
<feature type="non-terminal residue" evidence="1">
    <location>
        <position position="100"/>
    </location>
</feature>